<dbReference type="AlphaFoldDB" id="A0A858R5I6"/>
<proteinExistence type="predicted"/>
<protein>
    <submittedName>
        <fullName evidence="1">Uncharacterized protein</fullName>
    </submittedName>
</protein>
<accession>A0A858R5I6</accession>
<organism evidence="1 2">
    <name type="scientific">Aerophototrophica crusticola</name>
    <dbReference type="NCBI Taxonomy" id="1709002"/>
    <lineage>
        <taxon>Bacteria</taxon>
        <taxon>Pseudomonadati</taxon>
        <taxon>Pseudomonadota</taxon>
        <taxon>Alphaproteobacteria</taxon>
        <taxon>Rhodospirillales</taxon>
        <taxon>Rhodospirillaceae</taxon>
        <taxon>Aerophototrophica</taxon>
    </lineage>
</organism>
<name>A0A858R5I6_9PROT</name>
<reference evidence="1" key="1">
    <citation type="submission" date="2020-04" db="EMBL/GenBank/DDBJ databases">
        <title>A desert anoxygenic phototrophic bacterium fixes CO2 using RubisCO under aerobic conditions.</title>
        <authorList>
            <person name="Tang K."/>
        </authorList>
    </citation>
    <scope>NUCLEOTIDE SEQUENCE [LARGE SCALE GENOMIC DNA]</scope>
    <source>
        <strain evidence="1">MIMtkB3</strain>
    </source>
</reference>
<evidence type="ECO:0000313" key="2">
    <source>
        <dbReference type="Proteomes" id="UP000501891"/>
    </source>
</evidence>
<gene>
    <name evidence="1" type="ORF">HHL28_06405</name>
</gene>
<dbReference type="Proteomes" id="UP000501891">
    <property type="component" value="Chromosome"/>
</dbReference>
<dbReference type="Gene3D" id="3.40.1410.10">
    <property type="entry name" value="Chorismate lyase-like"/>
    <property type="match status" value="1"/>
</dbReference>
<dbReference type="InterPro" id="IPR028978">
    <property type="entry name" value="Chorismate_lyase_/UTRA_dom_sf"/>
</dbReference>
<dbReference type="EMBL" id="CP051775">
    <property type="protein sequence ID" value="QJE72769.1"/>
    <property type="molecule type" value="Genomic_DNA"/>
</dbReference>
<dbReference type="SUPFAM" id="SSF64288">
    <property type="entry name" value="Chorismate lyase-like"/>
    <property type="match status" value="1"/>
</dbReference>
<dbReference type="KEGG" id="acru:HHL28_06405"/>
<sequence length="209" mass="22119">MSRPYMPWQGPPARVWSARRNPSQAPMPDADSLDLDLLARFAQEAGMAPPSVALLAVSDLPEAARGILVQDGGMTQALVSFWGEAMRLSVLDSTESGGTLRRAVVLSAAESGMPAELGLIEIELERLPSPVRDAVRAGLRPFGTVLAEATLPFRSRPEAFLAVTANRVLADILDVSPGEELYGRATLLRLADGTAIARAVEILSGHGPG</sequence>
<keyword evidence="2" id="KW-1185">Reference proteome</keyword>
<evidence type="ECO:0000313" key="1">
    <source>
        <dbReference type="EMBL" id="QJE72769.1"/>
    </source>
</evidence>